<dbReference type="OrthoDB" id="6277625at2759"/>
<keyword evidence="5 7" id="KW-1133">Transmembrane helix</keyword>
<keyword evidence="4 7" id="KW-0812">Transmembrane</keyword>
<dbReference type="Pfam" id="PF14802">
    <property type="entry name" value="TMEM192"/>
    <property type="match status" value="1"/>
</dbReference>
<protein>
    <recommendedName>
        <fullName evidence="3">Transmembrane protein 192</fullName>
    </recommendedName>
</protein>
<proteinExistence type="inferred from homology"/>
<sequence length="272" mass="32000">MVSLARHDNINTPTSGAVFFDGPANMDEEEYLQPVLSSQDEEKFQPLDTGIIASIPLLFGIGLEIIGIIFISLWPEEHNKCNTYFIFLYLHCFYWLIIMITGHIIKYKHHKLRICGYLDFYQSTYQHIRTPLFASSLWNTFYLLLAAILHHTHKINYDEYCLKSELLTPVNYILLLTTLELMVIVPVYINYIKRVRRFNRMKPPADVTREEWLSSFTHDSYAGNNEIGYHQKDSNLTELLEKQADLIRYLRDHNVKLSHRMMHLASQRRAEV</sequence>
<dbReference type="GO" id="GO:0005770">
    <property type="term" value="C:late endosome"/>
    <property type="evidence" value="ECO:0007669"/>
    <property type="project" value="TreeGrafter"/>
</dbReference>
<feature type="transmembrane region" description="Helical" evidence="7">
    <location>
        <begin position="86"/>
        <end position="105"/>
    </location>
</feature>
<comment type="caution">
    <text evidence="8">The sequence shown here is derived from an EMBL/GenBank/DDBJ whole genome shotgun (WGS) entry which is preliminary data.</text>
</comment>
<evidence type="ECO:0000256" key="6">
    <source>
        <dbReference type="ARBA" id="ARBA00023136"/>
    </source>
</evidence>
<evidence type="ECO:0000256" key="2">
    <source>
        <dbReference type="ARBA" id="ARBA00006314"/>
    </source>
</evidence>
<feature type="transmembrane region" description="Helical" evidence="7">
    <location>
        <begin position="132"/>
        <end position="152"/>
    </location>
</feature>
<evidence type="ECO:0000313" key="9">
    <source>
        <dbReference type="Proteomes" id="UP000639338"/>
    </source>
</evidence>
<accession>A0A834XY34</accession>
<dbReference type="AlphaFoldDB" id="A0A834XY34"/>
<dbReference type="PANTHER" id="PTHR31592">
    <property type="entry name" value="TRANSMEMBRANE PROTEIN 192"/>
    <property type="match status" value="1"/>
</dbReference>
<comment type="similarity">
    <text evidence="2">Belongs to the TMEM192 family.</text>
</comment>
<feature type="transmembrane region" description="Helical" evidence="7">
    <location>
        <begin position="51"/>
        <end position="74"/>
    </location>
</feature>
<name>A0A834XY34_APHGI</name>
<keyword evidence="9" id="KW-1185">Reference proteome</keyword>
<evidence type="ECO:0000256" key="5">
    <source>
        <dbReference type="ARBA" id="ARBA00022989"/>
    </source>
</evidence>
<gene>
    <name evidence="8" type="ORF">HCN44_006324</name>
</gene>
<evidence type="ECO:0000313" key="8">
    <source>
        <dbReference type="EMBL" id="KAF7993264.1"/>
    </source>
</evidence>
<keyword evidence="6 7" id="KW-0472">Membrane</keyword>
<evidence type="ECO:0000256" key="1">
    <source>
        <dbReference type="ARBA" id="ARBA00004141"/>
    </source>
</evidence>
<reference evidence="8 9" key="1">
    <citation type="submission" date="2020-08" db="EMBL/GenBank/DDBJ databases">
        <title>Aphidius gifuensis genome sequencing and assembly.</title>
        <authorList>
            <person name="Du Z."/>
        </authorList>
    </citation>
    <scope>NUCLEOTIDE SEQUENCE [LARGE SCALE GENOMIC DNA]</scope>
    <source>
        <strain evidence="8">YNYX2018</strain>
        <tissue evidence="8">Adults</tissue>
    </source>
</reference>
<evidence type="ECO:0000256" key="7">
    <source>
        <dbReference type="SAM" id="Phobius"/>
    </source>
</evidence>
<dbReference type="EMBL" id="JACMRX010000003">
    <property type="protein sequence ID" value="KAF7993264.1"/>
    <property type="molecule type" value="Genomic_DNA"/>
</dbReference>
<dbReference type="GO" id="GO:0005765">
    <property type="term" value="C:lysosomal membrane"/>
    <property type="evidence" value="ECO:0007669"/>
    <property type="project" value="TreeGrafter"/>
</dbReference>
<dbReference type="Proteomes" id="UP000639338">
    <property type="component" value="Unassembled WGS sequence"/>
</dbReference>
<evidence type="ECO:0000256" key="4">
    <source>
        <dbReference type="ARBA" id="ARBA00022692"/>
    </source>
</evidence>
<dbReference type="InterPro" id="IPR029399">
    <property type="entry name" value="TMEM192"/>
</dbReference>
<organism evidence="8 9">
    <name type="scientific">Aphidius gifuensis</name>
    <name type="common">Parasitoid wasp</name>
    <dbReference type="NCBI Taxonomy" id="684658"/>
    <lineage>
        <taxon>Eukaryota</taxon>
        <taxon>Metazoa</taxon>
        <taxon>Ecdysozoa</taxon>
        <taxon>Arthropoda</taxon>
        <taxon>Hexapoda</taxon>
        <taxon>Insecta</taxon>
        <taxon>Pterygota</taxon>
        <taxon>Neoptera</taxon>
        <taxon>Endopterygota</taxon>
        <taxon>Hymenoptera</taxon>
        <taxon>Apocrita</taxon>
        <taxon>Ichneumonoidea</taxon>
        <taxon>Braconidae</taxon>
        <taxon>Aphidiinae</taxon>
        <taxon>Aphidius</taxon>
    </lineage>
</organism>
<dbReference type="PANTHER" id="PTHR31592:SF1">
    <property type="entry name" value="TRANSMEMBRANE PROTEIN 192"/>
    <property type="match status" value="1"/>
</dbReference>
<feature type="transmembrane region" description="Helical" evidence="7">
    <location>
        <begin position="172"/>
        <end position="192"/>
    </location>
</feature>
<comment type="subcellular location">
    <subcellularLocation>
        <location evidence="1">Membrane</location>
        <topology evidence="1">Multi-pass membrane protein</topology>
    </subcellularLocation>
</comment>
<evidence type="ECO:0000256" key="3">
    <source>
        <dbReference type="ARBA" id="ARBA00014635"/>
    </source>
</evidence>